<evidence type="ECO:0000256" key="8">
    <source>
        <dbReference type="SAM" id="Phobius"/>
    </source>
</evidence>
<feature type="transmembrane region" description="Helical" evidence="8">
    <location>
        <begin position="341"/>
        <end position="365"/>
    </location>
</feature>
<comment type="caution">
    <text evidence="9">The sequence shown here is derived from an EMBL/GenBank/DDBJ whole genome shotgun (WGS) entry which is preliminary data.</text>
</comment>
<feature type="transmembrane region" description="Helical" evidence="8">
    <location>
        <begin position="57"/>
        <end position="76"/>
    </location>
</feature>
<dbReference type="PANTHER" id="PTHR11328:SF24">
    <property type="entry name" value="MAJOR FACILITATOR SUPERFAMILY (MFS) PROFILE DOMAIN-CONTAINING PROTEIN"/>
    <property type="match status" value="1"/>
</dbReference>
<dbReference type="GO" id="GO:0008643">
    <property type="term" value="P:carbohydrate transport"/>
    <property type="evidence" value="ECO:0007669"/>
    <property type="project" value="InterPro"/>
</dbReference>
<keyword evidence="10" id="KW-1185">Reference proteome</keyword>
<sequence length="438" mass="46940">MAILSIYLLYYLTDVQKVPSALAGTLILVPRLWNVISDPLMGGVSDRFRSRWGRRRPFLLVGSLVWGIAYAAMFAIPTDWTLTAKAAWFLAACFAVNTGLSLYHVPYSAMLPEMTDDVSERLALTGYKEIAARFAVLLTVMASPLIVRAAPDPVAGHRWVGFITGAFIILSGLTAFFATARAPSRALQMTNASLAQQWRSFRTNRQLFRLSGAYLFSSASDAFYSAMMIYFVTITLRLDGGLMGALYPVGSITAIVTTPLWAALGRRIGRRRACAIAYSGAATVFCLALLVPVGVPALMFPLMVLIGAFFGGVFMLPSAMTPDTVELDEKLSGQRREGAIYGTWIFTQQTGMSIGAFLVGLYLDLIGYHSGTAATAVANTPAASAIRYGFALVPAGLLIVAAALVRGLTIGGPTVKSGGEPLSPYAMAPEPLAERSLD</sequence>
<name>A0A9X2KPR6_9SPHN</name>
<comment type="subcellular location">
    <subcellularLocation>
        <location evidence="1">Cell membrane</location>
        <topology evidence="1">Multi-pass membrane protein</topology>
    </subcellularLocation>
</comment>
<feature type="transmembrane region" description="Helical" evidence="8">
    <location>
        <begin position="207"/>
        <end position="233"/>
    </location>
</feature>
<feature type="transmembrane region" description="Helical" evidence="8">
    <location>
        <begin position="245"/>
        <end position="264"/>
    </location>
</feature>
<evidence type="ECO:0000256" key="5">
    <source>
        <dbReference type="ARBA" id="ARBA00022692"/>
    </source>
</evidence>
<evidence type="ECO:0000256" key="4">
    <source>
        <dbReference type="ARBA" id="ARBA00022475"/>
    </source>
</evidence>
<comment type="similarity">
    <text evidence="2">Belongs to the sodium:galactoside symporter (TC 2.A.2) family.</text>
</comment>
<evidence type="ECO:0000256" key="3">
    <source>
        <dbReference type="ARBA" id="ARBA00022448"/>
    </source>
</evidence>
<evidence type="ECO:0000313" key="10">
    <source>
        <dbReference type="Proteomes" id="UP001139486"/>
    </source>
</evidence>
<keyword evidence="4" id="KW-1003">Cell membrane</keyword>
<dbReference type="EMBL" id="JAMLDY010000003">
    <property type="protein sequence ID" value="MCP3733826.1"/>
    <property type="molecule type" value="Genomic_DNA"/>
</dbReference>
<feature type="transmembrane region" description="Helical" evidence="8">
    <location>
        <begin position="385"/>
        <end position="405"/>
    </location>
</feature>
<reference evidence="9" key="1">
    <citation type="submission" date="2022-05" db="EMBL/GenBank/DDBJ databases">
        <title>Sphingomonas sp. strain RP10 Genome sequencing and assembly.</title>
        <authorList>
            <person name="Kim I."/>
        </authorList>
    </citation>
    <scope>NUCLEOTIDE SEQUENCE</scope>
    <source>
        <strain evidence="9">RP10</strain>
    </source>
</reference>
<organism evidence="9 10">
    <name type="scientific">Sphingomonas liriopis</name>
    <dbReference type="NCBI Taxonomy" id="2949094"/>
    <lineage>
        <taxon>Bacteria</taxon>
        <taxon>Pseudomonadati</taxon>
        <taxon>Pseudomonadota</taxon>
        <taxon>Alphaproteobacteria</taxon>
        <taxon>Sphingomonadales</taxon>
        <taxon>Sphingomonadaceae</taxon>
        <taxon>Sphingomonas</taxon>
    </lineage>
</organism>
<evidence type="ECO:0000256" key="7">
    <source>
        <dbReference type="ARBA" id="ARBA00023136"/>
    </source>
</evidence>
<keyword evidence="7 8" id="KW-0472">Membrane</keyword>
<dbReference type="PANTHER" id="PTHR11328">
    <property type="entry name" value="MAJOR FACILITATOR SUPERFAMILY DOMAIN-CONTAINING PROTEIN"/>
    <property type="match status" value="1"/>
</dbReference>
<keyword evidence="5 8" id="KW-0812">Transmembrane</keyword>
<feature type="transmembrane region" description="Helical" evidence="8">
    <location>
        <begin position="159"/>
        <end position="180"/>
    </location>
</feature>
<dbReference type="GO" id="GO:0006814">
    <property type="term" value="P:sodium ion transport"/>
    <property type="evidence" value="ECO:0007669"/>
    <property type="project" value="InterPro"/>
</dbReference>
<evidence type="ECO:0000256" key="2">
    <source>
        <dbReference type="ARBA" id="ARBA00009617"/>
    </source>
</evidence>
<dbReference type="Pfam" id="PF13347">
    <property type="entry name" value="MFS_2"/>
    <property type="match status" value="1"/>
</dbReference>
<keyword evidence="3" id="KW-0813">Transport</keyword>
<keyword evidence="6 8" id="KW-1133">Transmembrane helix</keyword>
<dbReference type="PROSITE" id="PS00872">
    <property type="entry name" value="NA_GALACTOSIDE_SYMP"/>
    <property type="match status" value="1"/>
</dbReference>
<protein>
    <submittedName>
        <fullName evidence="9">MFS transporter</fullName>
    </submittedName>
</protein>
<dbReference type="Proteomes" id="UP001139486">
    <property type="component" value="Unassembled WGS sequence"/>
</dbReference>
<accession>A0A9X2KPR6</accession>
<dbReference type="AlphaFoldDB" id="A0A9X2KPR6"/>
<dbReference type="InterPro" id="IPR036259">
    <property type="entry name" value="MFS_trans_sf"/>
</dbReference>
<dbReference type="SUPFAM" id="SSF103473">
    <property type="entry name" value="MFS general substrate transporter"/>
    <property type="match status" value="1"/>
</dbReference>
<dbReference type="GO" id="GO:0015293">
    <property type="term" value="F:symporter activity"/>
    <property type="evidence" value="ECO:0007669"/>
    <property type="project" value="InterPro"/>
</dbReference>
<evidence type="ECO:0000256" key="6">
    <source>
        <dbReference type="ARBA" id="ARBA00022989"/>
    </source>
</evidence>
<evidence type="ECO:0000256" key="1">
    <source>
        <dbReference type="ARBA" id="ARBA00004651"/>
    </source>
</evidence>
<dbReference type="InterPro" id="IPR039672">
    <property type="entry name" value="MFS_2"/>
</dbReference>
<feature type="transmembrane region" description="Helical" evidence="8">
    <location>
        <begin position="130"/>
        <end position="147"/>
    </location>
</feature>
<dbReference type="InterPro" id="IPR018043">
    <property type="entry name" value="Na/Gal_symport_CS"/>
</dbReference>
<evidence type="ECO:0000313" key="9">
    <source>
        <dbReference type="EMBL" id="MCP3733826.1"/>
    </source>
</evidence>
<gene>
    <name evidence="9" type="ORF">M9979_02900</name>
</gene>
<proteinExistence type="inferred from homology"/>
<dbReference type="Gene3D" id="1.20.1250.20">
    <property type="entry name" value="MFS general substrate transporter like domains"/>
    <property type="match status" value="2"/>
</dbReference>
<feature type="transmembrane region" description="Helical" evidence="8">
    <location>
        <begin position="88"/>
        <end position="109"/>
    </location>
</feature>
<dbReference type="GO" id="GO:0005886">
    <property type="term" value="C:plasma membrane"/>
    <property type="evidence" value="ECO:0007669"/>
    <property type="project" value="UniProtKB-SubCell"/>
</dbReference>